<dbReference type="HOGENOM" id="CLU_893602_0_0_3"/>
<evidence type="ECO:0000313" key="1">
    <source>
        <dbReference type="EMBL" id="AGY57863.1"/>
    </source>
</evidence>
<evidence type="ECO:0008006" key="3">
    <source>
        <dbReference type="Google" id="ProtNLM"/>
    </source>
</evidence>
<accession>U5QG77</accession>
<dbReference type="Proteomes" id="UP000017396">
    <property type="component" value="Chromosome"/>
</dbReference>
<dbReference type="InterPro" id="IPR043519">
    <property type="entry name" value="NT_sf"/>
</dbReference>
<proteinExistence type="predicted"/>
<dbReference type="OrthoDB" id="645383at2"/>
<dbReference type="AlphaFoldDB" id="U5QG77"/>
<dbReference type="KEGG" id="glj:GKIL_1617"/>
<dbReference type="SUPFAM" id="SSF81301">
    <property type="entry name" value="Nucleotidyltransferase"/>
    <property type="match status" value="1"/>
</dbReference>
<dbReference type="EMBL" id="CP003587">
    <property type="protein sequence ID" value="AGY57863.1"/>
    <property type="molecule type" value="Genomic_DNA"/>
</dbReference>
<dbReference type="RefSeq" id="WP_023172977.1">
    <property type="nucleotide sequence ID" value="NC_022600.1"/>
</dbReference>
<reference evidence="1 2" key="1">
    <citation type="journal article" date="2013" name="PLoS ONE">
        <title>Cultivation and Complete Genome Sequencing of Gloeobacter kilaueensis sp. nov., from a Lava Cave in Kilauea Caldera, Hawai'i.</title>
        <authorList>
            <person name="Saw J.H."/>
            <person name="Schatz M."/>
            <person name="Brown M.V."/>
            <person name="Kunkel D.D."/>
            <person name="Foster J.S."/>
            <person name="Shick H."/>
            <person name="Christensen S."/>
            <person name="Hou S."/>
            <person name="Wan X."/>
            <person name="Donachie S.P."/>
        </authorList>
    </citation>
    <scope>NUCLEOTIDE SEQUENCE [LARGE SCALE GENOMIC DNA]</scope>
    <source>
        <strain evidence="2">JS</strain>
    </source>
</reference>
<evidence type="ECO:0000313" key="2">
    <source>
        <dbReference type="Proteomes" id="UP000017396"/>
    </source>
</evidence>
<organism evidence="1 2">
    <name type="scientific">Gloeobacter kilaueensis (strain ATCC BAA-2537 / CCAP 1431/1 / ULC 316 / JS1)</name>
    <dbReference type="NCBI Taxonomy" id="1183438"/>
    <lineage>
        <taxon>Bacteria</taxon>
        <taxon>Bacillati</taxon>
        <taxon>Cyanobacteriota</taxon>
        <taxon>Cyanophyceae</taxon>
        <taxon>Gloeobacterales</taxon>
        <taxon>Gloeobacteraceae</taxon>
        <taxon>Gloeobacter</taxon>
    </lineage>
</organism>
<dbReference type="STRING" id="1183438.GKIL_1617"/>
<keyword evidence="2" id="KW-1185">Reference proteome</keyword>
<protein>
    <recommendedName>
        <fullName evidence="3">Polymerase nucleotidyl transferase domain-containing protein</fullName>
    </recommendedName>
</protein>
<sequence length="307" mass="35426">MAEPVFVEGCLTERLCATVDLFERRGYCLSIENLARWLLGGPVEPERLEAVIKKSDRLHLSDGLVHTASCSATLVRRSCRRQAEHLQASRRWWSAVEAYIEQLVHYCPQIRCAALAGSLAAGGFQETDDVDFNLFVEDGTRYTTYLQANLIALGFSARYRHRPTDVHTRRPFLPKLMSINVIWTDSDVRPFVRQDGPMALELLLNRPLWGIEYFQSVLGCNRWLDDYFPQFAARSFACAVKSGSPLTRLARWRERGAYTASYLGWRWQMWTRRNNPEALARVAQVRRHQSPYALFEGCRFDLQERDS</sequence>
<gene>
    <name evidence="1" type="ORF">GKIL_1617</name>
</gene>
<name>U5QG77_GLOK1</name>